<evidence type="ECO:0000256" key="15">
    <source>
        <dbReference type="SAM" id="MobiDB-lite"/>
    </source>
</evidence>
<dbReference type="GO" id="GO:0005516">
    <property type="term" value="F:calmodulin binding"/>
    <property type="evidence" value="ECO:0007669"/>
    <property type="project" value="UniProtKB-KW"/>
</dbReference>
<comment type="caution">
    <text evidence="17">The sequence shown here is derived from an EMBL/GenBank/DDBJ whole genome shotgun (WGS) entry which is preliminary data.</text>
</comment>
<dbReference type="PANTHER" id="PTHR10270">
    <property type="entry name" value="SOX TRANSCRIPTION FACTOR"/>
    <property type="match status" value="1"/>
</dbReference>
<accession>A0A2A2JVI5</accession>
<evidence type="ECO:0000256" key="12">
    <source>
        <dbReference type="ARBA" id="ARBA00032498"/>
    </source>
</evidence>
<name>A0A2A2JVI5_9BILA</name>
<keyword evidence="4" id="KW-0221">Differentiation</keyword>
<evidence type="ECO:0000256" key="8">
    <source>
        <dbReference type="ARBA" id="ARBA00023125"/>
    </source>
</evidence>
<organism evidence="17 18">
    <name type="scientific">Diploscapter pachys</name>
    <dbReference type="NCBI Taxonomy" id="2018661"/>
    <lineage>
        <taxon>Eukaryota</taxon>
        <taxon>Metazoa</taxon>
        <taxon>Ecdysozoa</taxon>
        <taxon>Nematoda</taxon>
        <taxon>Chromadorea</taxon>
        <taxon>Rhabditida</taxon>
        <taxon>Rhabditina</taxon>
        <taxon>Rhabditomorpha</taxon>
        <taxon>Rhabditoidea</taxon>
        <taxon>Rhabditidae</taxon>
        <taxon>Diploscapter</taxon>
    </lineage>
</organism>
<dbReference type="OrthoDB" id="6247875at2759"/>
<dbReference type="InterPro" id="IPR009071">
    <property type="entry name" value="HMG_box_dom"/>
</dbReference>
<keyword evidence="6" id="KW-0726">Sexual differentiation</keyword>
<evidence type="ECO:0000256" key="11">
    <source>
        <dbReference type="ARBA" id="ARBA00023242"/>
    </source>
</evidence>
<evidence type="ECO:0000256" key="1">
    <source>
        <dbReference type="ARBA" id="ARBA00004324"/>
    </source>
</evidence>
<dbReference type="SMART" id="SM00398">
    <property type="entry name" value="HMG"/>
    <property type="match status" value="1"/>
</dbReference>
<evidence type="ECO:0000256" key="10">
    <source>
        <dbReference type="ARBA" id="ARBA00023163"/>
    </source>
</evidence>
<dbReference type="GO" id="GO:0001228">
    <property type="term" value="F:DNA-binding transcription activator activity, RNA polymerase II-specific"/>
    <property type="evidence" value="ECO:0007669"/>
    <property type="project" value="TreeGrafter"/>
</dbReference>
<evidence type="ECO:0000256" key="2">
    <source>
        <dbReference type="ARBA" id="ARBA00005998"/>
    </source>
</evidence>
<dbReference type="Gene3D" id="1.10.30.10">
    <property type="entry name" value="High mobility group box domain"/>
    <property type="match status" value="1"/>
</dbReference>
<evidence type="ECO:0000256" key="7">
    <source>
        <dbReference type="ARBA" id="ARBA00023015"/>
    </source>
</evidence>
<keyword evidence="7" id="KW-0805">Transcription regulation</keyword>
<evidence type="ECO:0000256" key="9">
    <source>
        <dbReference type="ARBA" id="ARBA00023159"/>
    </source>
</evidence>
<evidence type="ECO:0000256" key="4">
    <source>
        <dbReference type="ARBA" id="ARBA00022782"/>
    </source>
</evidence>
<dbReference type="PANTHER" id="PTHR10270:SF161">
    <property type="entry name" value="SEX-DETERMINING REGION Y PROTEIN"/>
    <property type="match status" value="1"/>
</dbReference>
<keyword evidence="18" id="KW-1185">Reference proteome</keyword>
<keyword evidence="11 14" id="KW-0539">Nucleus</keyword>
<dbReference type="FunFam" id="1.10.30.10:FF:000003">
    <property type="entry name" value="Putative transcription factor SOX-6"/>
    <property type="match status" value="1"/>
</dbReference>
<keyword evidence="5" id="KW-0112">Calmodulin-binding</keyword>
<dbReference type="PROSITE" id="PS50118">
    <property type="entry name" value="HMG_BOX_2"/>
    <property type="match status" value="1"/>
</dbReference>
<comment type="subcellular location">
    <subcellularLocation>
        <location evidence="1">Nucleus speckle</location>
    </subcellularLocation>
</comment>
<reference evidence="17 18" key="1">
    <citation type="journal article" date="2017" name="Curr. Biol.">
        <title>Genome architecture and evolution of a unichromosomal asexual nematode.</title>
        <authorList>
            <person name="Fradin H."/>
            <person name="Zegar C."/>
            <person name="Gutwein M."/>
            <person name="Lucas J."/>
            <person name="Kovtun M."/>
            <person name="Corcoran D."/>
            <person name="Baugh L.R."/>
            <person name="Kiontke K."/>
            <person name="Gunsalus K."/>
            <person name="Fitch D.H."/>
            <person name="Piano F."/>
        </authorList>
    </citation>
    <scope>NUCLEOTIDE SEQUENCE [LARGE SCALE GENOMIC DNA]</scope>
    <source>
        <strain evidence="17">PF1309</strain>
    </source>
</reference>
<dbReference type="EMBL" id="LIAE01010199">
    <property type="protein sequence ID" value="PAV65677.1"/>
    <property type="molecule type" value="Genomic_DNA"/>
</dbReference>
<dbReference type="Proteomes" id="UP000218231">
    <property type="component" value="Unassembled WGS sequence"/>
</dbReference>
<dbReference type="GO" id="GO:0030154">
    <property type="term" value="P:cell differentiation"/>
    <property type="evidence" value="ECO:0007669"/>
    <property type="project" value="UniProtKB-KW"/>
</dbReference>
<dbReference type="CDD" id="cd22004">
    <property type="entry name" value="HMG-box_SOX"/>
    <property type="match status" value="1"/>
</dbReference>
<evidence type="ECO:0000256" key="3">
    <source>
        <dbReference type="ARBA" id="ARBA00019052"/>
    </source>
</evidence>
<protein>
    <recommendedName>
        <fullName evidence="3">Sex-determining region Y protein</fullName>
    </recommendedName>
    <alternativeName>
        <fullName evidence="12">Testis-determining factor</fullName>
    </alternativeName>
</protein>
<feature type="region of interest" description="Disordered" evidence="15">
    <location>
        <begin position="68"/>
        <end position="90"/>
    </location>
</feature>
<proteinExistence type="inferred from homology"/>
<dbReference type="InterPro" id="IPR050140">
    <property type="entry name" value="SRY-related_HMG-box_TF-like"/>
</dbReference>
<keyword evidence="8 14" id="KW-0238">DNA-binding</keyword>
<dbReference type="SUPFAM" id="SSF47095">
    <property type="entry name" value="HMG-box"/>
    <property type="match status" value="1"/>
</dbReference>
<gene>
    <name evidence="17" type="ORF">WR25_17201</name>
</gene>
<dbReference type="Pfam" id="PF00505">
    <property type="entry name" value="HMG_box"/>
    <property type="match status" value="1"/>
</dbReference>
<feature type="DNA-binding region" description="HMG box" evidence="14">
    <location>
        <begin position="92"/>
        <end position="160"/>
    </location>
</feature>
<keyword evidence="10" id="KW-0804">Transcription</keyword>
<dbReference type="GO" id="GO:0007548">
    <property type="term" value="P:sex differentiation"/>
    <property type="evidence" value="ECO:0007669"/>
    <property type="project" value="UniProtKB-KW"/>
</dbReference>
<comment type="similarity">
    <text evidence="2">Belongs to the SRY family.</text>
</comment>
<evidence type="ECO:0000313" key="18">
    <source>
        <dbReference type="Proteomes" id="UP000218231"/>
    </source>
</evidence>
<evidence type="ECO:0000313" key="17">
    <source>
        <dbReference type="EMBL" id="PAV65677.1"/>
    </source>
</evidence>
<comment type="function">
    <text evidence="13">Transcriptional regulator that controls a genetic switch in male development. It is necessary and sufficient for initiating male sex determination by directing the development of supporting cell precursors (pre-Sertoli cells) as Sertoli rather than granulosa cells. Involved in different aspects of gene regulation including promoter activation or repression. Binds to the DNA consensus sequence 5'-[AT]AACAA[AT]-3'. SRY HMG box recognizes DNA by partial intercalation in the minor groove and promotes DNA bending. Also involved in pre-mRNA splicing. In male adult brain involved in the maintenance of motor functions of dopaminergic neurons.</text>
</comment>
<evidence type="ECO:0000256" key="5">
    <source>
        <dbReference type="ARBA" id="ARBA00022860"/>
    </source>
</evidence>
<keyword evidence="9" id="KW-0010">Activator</keyword>
<evidence type="ECO:0000259" key="16">
    <source>
        <dbReference type="PROSITE" id="PS50118"/>
    </source>
</evidence>
<dbReference type="InterPro" id="IPR036910">
    <property type="entry name" value="HMG_box_dom_sf"/>
</dbReference>
<feature type="domain" description="HMG box" evidence="16">
    <location>
        <begin position="92"/>
        <end position="160"/>
    </location>
</feature>
<dbReference type="AlphaFoldDB" id="A0A2A2JVI5"/>
<dbReference type="GO" id="GO:0000978">
    <property type="term" value="F:RNA polymerase II cis-regulatory region sequence-specific DNA binding"/>
    <property type="evidence" value="ECO:0007669"/>
    <property type="project" value="TreeGrafter"/>
</dbReference>
<evidence type="ECO:0000256" key="14">
    <source>
        <dbReference type="PROSITE-ProRule" id="PRU00267"/>
    </source>
</evidence>
<evidence type="ECO:0000256" key="6">
    <source>
        <dbReference type="ARBA" id="ARBA00022928"/>
    </source>
</evidence>
<sequence length="240" mass="27013">MSDNLSVGAAVPTIYIPSSVCHLPVRVNSNPFMTATLPTPPSQTIPSPIASKLFQKQANTDLPITKETSVEAENIKGNPKPTGNHNSAEERIKRPMNAFMIWSQMRRAEISSTTEKVHNSDISKILGKEWRAMVDEDKQPYVEKARELRDQHFRDHPDYVYRPKRRKRTAMKVSMLKDDIQPVLKQSKFSQVLSSDSTLLNATSTSLLQSILLNPLLCSQLIAQMAQFSQDNEYCATQLA</sequence>
<evidence type="ECO:0000256" key="13">
    <source>
        <dbReference type="ARBA" id="ARBA00045821"/>
    </source>
</evidence>
<dbReference type="GO" id="GO:0016607">
    <property type="term" value="C:nuclear speck"/>
    <property type="evidence" value="ECO:0007669"/>
    <property type="project" value="UniProtKB-SubCell"/>
</dbReference>
<dbReference type="STRING" id="2018661.A0A2A2JVI5"/>